<dbReference type="Proteomes" id="UP000032180">
    <property type="component" value="Chromosome 4"/>
</dbReference>
<evidence type="ECO:0000313" key="1">
    <source>
        <dbReference type="EnsemblPlants" id="LPERR04G24150.1"/>
    </source>
</evidence>
<dbReference type="HOGENOM" id="CLU_1477222_0_0_1"/>
<dbReference type="Gramene" id="LPERR04G24150.1">
    <property type="protein sequence ID" value="LPERR04G24150.1"/>
    <property type="gene ID" value="LPERR04G24150"/>
</dbReference>
<dbReference type="AlphaFoldDB" id="A0A0D9WAT4"/>
<keyword evidence="2" id="KW-1185">Reference proteome</keyword>
<proteinExistence type="predicted"/>
<dbReference type="EnsemblPlants" id="LPERR04G24150.1">
    <property type="protein sequence ID" value="LPERR04G24150.1"/>
    <property type="gene ID" value="LPERR04G24150"/>
</dbReference>
<organism evidence="1 2">
    <name type="scientific">Leersia perrieri</name>
    <dbReference type="NCBI Taxonomy" id="77586"/>
    <lineage>
        <taxon>Eukaryota</taxon>
        <taxon>Viridiplantae</taxon>
        <taxon>Streptophyta</taxon>
        <taxon>Embryophyta</taxon>
        <taxon>Tracheophyta</taxon>
        <taxon>Spermatophyta</taxon>
        <taxon>Magnoliopsida</taxon>
        <taxon>Liliopsida</taxon>
        <taxon>Poales</taxon>
        <taxon>Poaceae</taxon>
        <taxon>BOP clade</taxon>
        <taxon>Oryzoideae</taxon>
        <taxon>Oryzeae</taxon>
        <taxon>Oryzinae</taxon>
        <taxon>Leersia</taxon>
    </lineage>
</organism>
<evidence type="ECO:0000313" key="2">
    <source>
        <dbReference type="Proteomes" id="UP000032180"/>
    </source>
</evidence>
<protein>
    <submittedName>
        <fullName evidence="1">Uncharacterized protein</fullName>
    </submittedName>
</protein>
<accession>A0A0D9WAT4</accession>
<reference evidence="2" key="2">
    <citation type="submission" date="2013-12" db="EMBL/GenBank/DDBJ databases">
        <authorList>
            <person name="Yu Y."/>
            <person name="Lee S."/>
            <person name="de Baynast K."/>
            <person name="Wissotski M."/>
            <person name="Liu L."/>
            <person name="Talag J."/>
            <person name="Goicoechea J."/>
            <person name="Angelova A."/>
            <person name="Jetty R."/>
            <person name="Kudrna D."/>
            <person name="Golser W."/>
            <person name="Rivera L."/>
            <person name="Zhang J."/>
            <person name="Wing R."/>
        </authorList>
    </citation>
    <scope>NUCLEOTIDE SEQUENCE</scope>
</reference>
<reference evidence="1 2" key="1">
    <citation type="submission" date="2012-08" db="EMBL/GenBank/DDBJ databases">
        <title>Oryza genome evolution.</title>
        <authorList>
            <person name="Wing R.A."/>
        </authorList>
    </citation>
    <scope>NUCLEOTIDE SEQUENCE</scope>
</reference>
<name>A0A0D9WAT4_9ORYZ</name>
<reference evidence="1" key="3">
    <citation type="submission" date="2015-04" db="UniProtKB">
        <authorList>
            <consortium name="EnsemblPlants"/>
        </authorList>
    </citation>
    <scope>IDENTIFICATION</scope>
</reference>
<sequence length="183" mass="21062">MSERAIELGCYPTAGTYVVNDRVRRDFRLDIEGLHEELYHDSDIDEFYHREWRVPGEFDEDQDRIFDVEQGRVTESTGDTGLLRHRLGRQISSSSSSSSGGDSGQTLINKLVYDIHTMLIKDTQRAKRILNEERLGKFVVDSVYDFVESGSVIWKEVKVHENWVLKRSLVLGLPSRVALLTRC</sequence>